<dbReference type="InterPro" id="IPR023885">
    <property type="entry name" value="4Fe4S-binding_SPASM_dom"/>
</dbReference>
<evidence type="ECO:0000256" key="2">
    <source>
        <dbReference type="ARBA" id="ARBA00022485"/>
    </source>
</evidence>
<keyword evidence="2" id="KW-0004">4Fe-4S</keyword>
<dbReference type="SFLD" id="SFLDG01067">
    <property type="entry name" value="SPASM/twitch_domain_containing"/>
    <property type="match status" value="1"/>
</dbReference>
<dbReference type="Gene3D" id="3.20.20.70">
    <property type="entry name" value="Aldolase class I"/>
    <property type="match status" value="1"/>
</dbReference>
<dbReference type="InterPro" id="IPR050377">
    <property type="entry name" value="Radical_SAM_PqqE_MftC-like"/>
</dbReference>
<dbReference type="PANTHER" id="PTHR11228:SF34">
    <property type="entry name" value="TUNGSTEN-CONTAINING ALDEHYDE FERREDOXIN OXIDOREDUCTASE COFACTOR MODIFYING PROTEIN"/>
    <property type="match status" value="1"/>
</dbReference>
<keyword evidence="3" id="KW-0949">S-adenosyl-L-methionine</keyword>
<keyword evidence="6" id="KW-0411">Iron-sulfur</keyword>
<dbReference type="OrthoDB" id="9810775at2"/>
<dbReference type="EMBL" id="FZOJ01000040">
    <property type="protein sequence ID" value="SNT10012.1"/>
    <property type="molecule type" value="Genomic_DNA"/>
</dbReference>
<dbReference type="InterPro" id="IPR013785">
    <property type="entry name" value="Aldolase_TIM"/>
</dbReference>
<dbReference type="GO" id="GO:0003824">
    <property type="term" value="F:catalytic activity"/>
    <property type="evidence" value="ECO:0007669"/>
    <property type="project" value="InterPro"/>
</dbReference>
<dbReference type="InterPro" id="IPR007197">
    <property type="entry name" value="rSAM"/>
</dbReference>
<evidence type="ECO:0000313" key="9">
    <source>
        <dbReference type="Proteomes" id="UP000198304"/>
    </source>
</evidence>
<dbReference type="InterPro" id="IPR027604">
    <property type="entry name" value="W_rSAM_matur"/>
</dbReference>
<evidence type="ECO:0000256" key="6">
    <source>
        <dbReference type="ARBA" id="ARBA00023014"/>
    </source>
</evidence>
<organism evidence="8 9">
    <name type="scientific">Anaerovirgula multivorans</name>
    <dbReference type="NCBI Taxonomy" id="312168"/>
    <lineage>
        <taxon>Bacteria</taxon>
        <taxon>Bacillati</taxon>
        <taxon>Bacillota</taxon>
        <taxon>Clostridia</taxon>
        <taxon>Peptostreptococcales</taxon>
        <taxon>Natronincolaceae</taxon>
        <taxon>Anaerovirgula</taxon>
    </lineage>
</organism>
<keyword evidence="9" id="KW-1185">Reference proteome</keyword>
<evidence type="ECO:0000259" key="7">
    <source>
        <dbReference type="PROSITE" id="PS51918"/>
    </source>
</evidence>
<name>A0A239JX03_9FIRM</name>
<dbReference type="Pfam" id="PF13186">
    <property type="entry name" value="SPASM"/>
    <property type="match status" value="1"/>
</dbReference>
<dbReference type="AlphaFoldDB" id="A0A239JX03"/>
<dbReference type="Proteomes" id="UP000198304">
    <property type="component" value="Unassembled WGS sequence"/>
</dbReference>
<protein>
    <submittedName>
        <fullName evidence="8">Tungsten cofactor oxidoreducase radical SAM maturase</fullName>
    </submittedName>
</protein>
<accession>A0A239JX03</accession>
<proteinExistence type="predicted"/>
<dbReference type="RefSeq" id="WP_089285146.1">
    <property type="nucleotide sequence ID" value="NZ_FZOJ01000040.1"/>
</dbReference>
<dbReference type="SFLD" id="SFLDG01387">
    <property type="entry name" value="BtrN-like_SPASM_domain_contain"/>
    <property type="match status" value="1"/>
</dbReference>
<dbReference type="SFLD" id="SFLDS00029">
    <property type="entry name" value="Radical_SAM"/>
    <property type="match status" value="1"/>
</dbReference>
<reference evidence="8 9" key="1">
    <citation type="submission" date="2017-06" db="EMBL/GenBank/DDBJ databases">
        <authorList>
            <person name="Kim H.J."/>
            <person name="Triplett B.A."/>
        </authorList>
    </citation>
    <scope>NUCLEOTIDE SEQUENCE [LARGE SCALE GENOMIC DNA]</scope>
    <source>
        <strain evidence="8 9">SCA</strain>
    </source>
</reference>
<dbReference type="Pfam" id="PF04055">
    <property type="entry name" value="Radical_SAM"/>
    <property type="match status" value="1"/>
</dbReference>
<sequence>MKKSFKALGTELFAARQKVRIAKDGSTKLPVSLEGGQEAIFISTEGGYRLIPLLPDVKRIYIEVTTECNFSCITCIRSSWQDKLVHMDWETFENILRNLKDLPNLESIHFGGFGEPMMHPRIFDMLKAVKELGLKVEMITNGSYLQEENIRQLIDLELDILFTSLDSPDEEEYNEIRQGANFQRVSQNIANLQAMKKQQKVKKPELGIEFVAMKKNYAKLPKLIRMACNLNASQIIVSNLLPYHESMKDEIVYDIDDTDTGQMFGNESLLITIKAQMSSMKLRTDRSCKFIKDKSLCINYEGNVSPCYALMHTYQCYIYGRKKEMYACYLGNVNEKKLQEIWMDSGYVNFRRIVNENHFPSCTDCRSLEGCSYTESNEMDCWGNSPSCAECLWARQIIACP</sequence>
<dbReference type="PANTHER" id="PTHR11228">
    <property type="entry name" value="RADICAL SAM DOMAIN PROTEIN"/>
    <property type="match status" value="1"/>
</dbReference>
<dbReference type="PROSITE" id="PS51918">
    <property type="entry name" value="RADICAL_SAM"/>
    <property type="match status" value="1"/>
</dbReference>
<dbReference type="NCBIfam" id="TIGR04317">
    <property type="entry name" value="W_rSAM_matur"/>
    <property type="match status" value="1"/>
</dbReference>
<dbReference type="InterPro" id="IPR034391">
    <property type="entry name" value="AdoMet-like_SPASM_containing"/>
</dbReference>
<dbReference type="CDD" id="cd01335">
    <property type="entry name" value="Radical_SAM"/>
    <property type="match status" value="1"/>
</dbReference>
<keyword evidence="5" id="KW-0408">Iron</keyword>
<dbReference type="SFLD" id="SFLDF00570">
    <property type="entry name" value="tungsten_cofactor_oxidoreducas"/>
    <property type="match status" value="1"/>
</dbReference>
<dbReference type="CDD" id="cd21121">
    <property type="entry name" value="SPASM_Cmo-like"/>
    <property type="match status" value="1"/>
</dbReference>
<gene>
    <name evidence="8" type="ORF">SAMN05446037_10402</name>
</gene>
<comment type="cofactor">
    <cofactor evidence="1">
        <name>[4Fe-4S] cluster</name>
        <dbReference type="ChEBI" id="CHEBI:49883"/>
    </cofactor>
</comment>
<dbReference type="InterPro" id="IPR058240">
    <property type="entry name" value="rSAM_sf"/>
</dbReference>
<dbReference type="InterPro" id="IPR006638">
    <property type="entry name" value="Elp3/MiaA/NifB-like_rSAM"/>
</dbReference>
<dbReference type="GO" id="GO:0046872">
    <property type="term" value="F:metal ion binding"/>
    <property type="evidence" value="ECO:0007669"/>
    <property type="project" value="UniProtKB-KW"/>
</dbReference>
<evidence type="ECO:0000256" key="1">
    <source>
        <dbReference type="ARBA" id="ARBA00001966"/>
    </source>
</evidence>
<evidence type="ECO:0000256" key="4">
    <source>
        <dbReference type="ARBA" id="ARBA00022723"/>
    </source>
</evidence>
<dbReference type="SUPFAM" id="SSF102114">
    <property type="entry name" value="Radical SAM enzymes"/>
    <property type="match status" value="1"/>
</dbReference>
<dbReference type="GO" id="GO:0051536">
    <property type="term" value="F:iron-sulfur cluster binding"/>
    <property type="evidence" value="ECO:0007669"/>
    <property type="project" value="UniProtKB-KW"/>
</dbReference>
<keyword evidence="4" id="KW-0479">Metal-binding</keyword>
<evidence type="ECO:0000313" key="8">
    <source>
        <dbReference type="EMBL" id="SNT10012.1"/>
    </source>
</evidence>
<evidence type="ECO:0000256" key="5">
    <source>
        <dbReference type="ARBA" id="ARBA00023004"/>
    </source>
</evidence>
<evidence type="ECO:0000256" key="3">
    <source>
        <dbReference type="ARBA" id="ARBA00022691"/>
    </source>
</evidence>
<feature type="domain" description="Radical SAM core" evidence="7">
    <location>
        <begin position="54"/>
        <end position="274"/>
    </location>
</feature>
<dbReference type="SMART" id="SM00729">
    <property type="entry name" value="Elp3"/>
    <property type="match status" value="1"/>
</dbReference>